<dbReference type="RefSeq" id="WP_158050096.1">
    <property type="nucleotide sequence ID" value="NZ_WAJR01000024.1"/>
</dbReference>
<dbReference type="PANTHER" id="PTHR33221">
    <property type="entry name" value="WINGED HELIX-TURN-HELIX TRANSCRIPTIONAL REGULATOR, RRF2 FAMILY"/>
    <property type="match status" value="1"/>
</dbReference>
<organism evidence="2 3">
    <name type="scientific">Ellagibacter isourolithinifaciens</name>
    <dbReference type="NCBI Taxonomy" id="2137581"/>
    <lineage>
        <taxon>Bacteria</taxon>
        <taxon>Bacillati</taxon>
        <taxon>Actinomycetota</taxon>
        <taxon>Coriobacteriia</taxon>
        <taxon>Eggerthellales</taxon>
        <taxon>Eggerthellaceae</taxon>
        <taxon>Ellagibacter</taxon>
    </lineage>
</organism>
<dbReference type="Pfam" id="PF02082">
    <property type="entry name" value="Rrf2"/>
    <property type="match status" value="1"/>
</dbReference>
<name>A0A6N6NQA6_9ACTN</name>
<comment type="caution">
    <text evidence="2">The sequence shown here is derived from an EMBL/GenBank/DDBJ whole genome shotgun (WGS) entry which is preliminary data.</text>
</comment>
<dbReference type="Proteomes" id="UP000468668">
    <property type="component" value="Unassembled WGS sequence"/>
</dbReference>
<dbReference type="EMBL" id="WAJR01000024">
    <property type="protein sequence ID" value="KAB1638663.1"/>
    <property type="molecule type" value="Genomic_DNA"/>
</dbReference>
<evidence type="ECO:0000313" key="3">
    <source>
        <dbReference type="Proteomes" id="UP000468668"/>
    </source>
</evidence>
<evidence type="ECO:0000313" key="2">
    <source>
        <dbReference type="EMBL" id="KAB1638663.1"/>
    </source>
</evidence>
<dbReference type="InterPro" id="IPR036388">
    <property type="entry name" value="WH-like_DNA-bd_sf"/>
</dbReference>
<dbReference type="GeneID" id="98658446"/>
<protein>
    <submittedName>
        <fullName evidence="2">Rrf2 family transcriptional regulator</fullName>
    </submittedName>
</protein>
<dbReference type="OrthoDB" id="9808360at2"/>
<dbReference type="AlphaFoldDB" id="A0A6N6NQA6"/>
<dbReference type="GO" id="GO:0003677">
    <property type="term" value="F:DNA binding"/>
    <property type="evidence" value="ECO:0007669"/>
    <property type="project" value="UniProtKB-KW"/>
</dbReference>
<dbReference type="NCBIfam" id="TIGR00738">
    <property type="entry name" value="rrf2_super"/>
    <property type="match status" value="1"/>
</dbReference>
<sequence>MLVTTKGRYAMRLMIRIAQQGPDGKVPLRKVAEEEDISLKYLEQVVRPLMAAGLVRSVRGKGGGYALAREASEIRAGDVLRAAEGSTVPVACNALEDDVVGCPRKGECTTVRFWAGLDQVIEEYVDSATLADFLEYAPEPGMAIEGC</sequence>
<dbReference type="PROSITE" id="PS51197">
    <property type="entry name" value="HTH_RRF2_2"/>
    <property type="match status" value="1"/>
</dbReference>
<proteinExistence type="predicted"/>
<dbReference type="InterPro" id="IPR030489">
    <property type="entry name" value="TR_Rrf2-type_CS"/>
</dbReference>
<keyword evidence="1" id="KW-0238">DNA-binding</keyword>
<dbReference type="PROSITE" id="PS01332">
    <property type="entry name" value="HTH_RRF2_1"/>
    <property type="match status" value="1"/>
</dbReference>
<dbReference type="GO" id="GO:0005829">
    <property type="term" value="C:cytosol"/>
    <property type="evidence" value="ECO:0007669"/>
    <property type="project" value="TreeGrafter"/>
</dbReference>
<dbReference type="Gene3D" id="1.10.10.10">
    <property type="entry name" value="Winged helix-like DNA-binding domain superfamily/Winged helix DNA-binding domain"/>
    <property type="match status" value="1"/>
</dbReference>
<reference evidence="2 3" key="1">
    <citation type="submission" date="2019-09" db="EMBL/GenBank/DDBJ databases">
        <title>Whole genome shotgun sequencing (WGS) of Ellagibacter isourolithinifaciens DSM 104140(T) and Adlercreutzia muris DSM 29508(T).</title>
        <authorList>
            <person name="Stoll D.A."/>
            <person name="Danylec N."/>
            <person name="Huch M."/>
        </authorList>
    </citation>
    <scope>NUCLEOTIDE SEQUENCE [LARGE SCALE GENOMIC DNA]</scope>
    <source>
        <strain evidence="2 3">DSM 104140</strain>
    </source>
</reference>
<accession>A0A6N6NQA6</accession>
<gene>
    <name evidence="2" type="ORF">F8C90_08500</name>
</gene>
<dbReference type="InterPro" id="IPR000944">
    <property type="entry name" value="Tscrpt_reg_Rrf2"/>
</dbReference>
<evidence type="ECO:0000256" key="1">
    <source>
        <dbReference type="ARBA" id="ARBA00023125"/>
    </source>
</evidence>
<dbReference type="GO" id="GO:0003700">
    <property type="term" value="F:DNA-binding transcription factor activity"/>
    <property type="evidence" value="ECO:0007669"/>
    <property type="project" value="TreeGrafter"/>
</dbReference>
<keyword evidence="3" id="KW-1185">Reference proteome</keyword>
<dbReference type="InterPro" id="IPR036390">
    <property type="entry name" value="WH_DNA-bd_sf"/>
</dbReference>
<dbReference type="PANTHER" id="PTHR33221:SF5">
    <property type="entry name" value="HTH-TYPE TRANSCRIPTIONAL REGULATOR ISCR"/>
    <property type="match status" value="1"/>
</dbReference>
<dbReference type="SUPFAM" id="SSF46785">
    <property type="entry name" value="Winged helix' DNA-binding domain"/>
    <property type="match status" value="1"/>
</dbReference>